<evidence type="ECO:0000313" key="2">
    <source>
        <dbReference type="EMBL" id="KAE9530590.1"/>
    </source>
</evidence>
<keyword evidence="1" id="KW-0812">Transmembrane</keyword>
<keyword evidence="3" id="KW-1185">Reference proteome</keyword>
<sequence length="203" mass="23675">MNNVGSLISNRSLIDIYWFFLLSVILYLTIIFKLNVITYSISPAGTILDFGGFTRIITTKNNTQRCALEILCEIQFNEYYVSSLLLIILITRPLQLKNDQLNGGFSVDACYLFLLHNFIDHGARLVIFRTRPIIINMCRILLSGTYINNIKYGFFESIKKKLIHIFDEMVHSYKVNCKVYKEYFFKVTDDIFHVKKKPSCLRV</sequence>
<protein>
    <submittedName>
        <fullName evidence="2">Uncharacterized protein</fullName>
    </submittedName>
</protein>
<proteinExistence type="predicted"/>
<dbReference type="EMBL" id="VYZN01000042">
    <property type="protein sequence ID" value="KAE9530590.1"/>
    <property type="molecule type" value="Genomic_DNA"/>
</dbReference>
<keyword evidence="1" id="KW-1133">Transmembrane helix</keyword>
<name>A0A6G0TCB6_APHGL</name>
<gene>
    <name evidence="2" type="ORF">AGLY_011052</name>
</gene>
<dbReference type="AlphaFoldDB" id="A0A6G0TCB6"/>
<organism evidence="2 3">
    <name type="scientific">Aphis glycines</name>
    <name type="common">Soybean aphid</name>
    <dbReference type="NCBI Taxonomy" id="307491"/>
    <lineage>
        <taxon>Eukaryota</taxon>
        <taxon>Metazoa</taxon>
        <taxon>Ecdysozoa</taxon>
        <taxon>Arthropoda</taxon>
        <taxon>Hexapoda</taxon>
        <taxon>Insecta</taxon>
        <taxon>Pterygota</taxon>
        <taxon>Neoptera</taxon>
        <taxon>Paraneoptera</taxon>
        <taxon>Hemiptera</taxon>
        <taxon>Sternorrhyncha</taxon>
        <taxon>Aphidomorpha</taxon>
        <taxon>Aphidoidea</taxon>
        <taxon>Aphididae</taxon>
        <taxon>Aphidini</taxon>
        <taxon>Aphis</taxon>
        <taxon>Aphis</taxon>
    </lineage>
</organism>
<evidence type="ECO:0000256" key="1">
    <source>
        <dbReference type="SAM" id="Phobius"/>
    </source>
</evidence>
<accession>A0A6G0TCB6</accession>
<keyword evidence="1" id="KW-0472">Membrane</keyword>
<reference evidence="2 3" key="1">
    <citation type="submission" date="2019-08" db="EMBL/GenBank/DDBJ databases">
        <title>The genome of the soybean aphid Biotype 1, its phylome, world population structure and adaptation to the North American continent.</title>
        <authorList>
            <person name="Giordano R."/>
            <person name="Donthu R.K."/>
            <person name="Hernandez A.G."/>
            <person name="Wright C.L."/>
            <person name="Zimin A.V."/>
        </authorList>
    </citation>
    <scope>NUCLEOTIDE SEQUENCE [LARGE SCALE GENOMIC DNA]</scope>
    <source>
        <tissue evidence="2">Whole aphids</tissue>
    </source>
</reference>
<feature type="transmembrane region" description="Helical" evidence="1">
    <location>
        <begin position="16"/>
        <end position="36"/>
    </location>
</feature>
<comment type="caution">
    <text evidence="2">The sequence shown here is derived from an EMBL/GenBank/DDBJ whole genome shotgun (WGS) entry which is preliminary data.</text>
</comment>
<evidence type="ECO:0000313" key="3">
    <source>
        <dbReference type="Proteomes" id="UP000475862"/>
    </source>
</evidence>
<dbReference type="Proteomes" id="UP000475862">
    <property type="component" value="Unassembled WGS sequence"/>
</dbReference>